<evidence type="ECO:0000313" key="3">
    <source>
        <dbReference type="EMBL" id="WMV18537.1"/>
    </source>
</evidence>
<organism evidence="3 4">
    <name type="scientific">Solanum verrucosum</name>
    <dbReference type="NCBI Taxonomy" id="315347"/>
    <lineage>
        <taxon>Eukaryota</taxon>
        <taxon>Viridiplantae</taxon>
        <taxon>Streptophyta</taxon>
        <taxon>Embryophyta</taxon>
        <taxon>Tracheophyta</taxon>
        <taxon>Spermatophyta</taxon>
        <taxon>Magnoliopsida</taxon>
        <taxon>eudicotyledons</taxon>
        <taxon>Gunneridae</taxon>
        <taxon>Pentapetalae</taxon>
        <taxon>asterids</taxon>
        <taxon>lamiids</taxon>
        <taxon>Solanales</taxon>
        <taxon>Solanaceae</taxon>
        <taxon>Solanoideae</taxon>
        <taxon>Solaneae</taxon>
        <taxon>Solanum</taxon>
    </lineage>
</organism>
<proteinExistence type="predicted"/>
<accession>A0AAF0Q7S0</accession>
<feature type="compositionally biased region" description="Basic and acidic residues" evidence="1">
    <location>
        <begin position="210"/>
        <end position="228"/>
    </location>
</feature>
<feature type="region of interest" description="Disordered" evidence="1">
    <location>
        <begin position="210"/>
        <end position="283"/>
    </location>
</feature>
<feature type="domain" description="Retrotransposon gag" evidence="2">
    <location>
        <begin position="2"/>
        <end position="60"/>
    </location>
</feature>
<dbReference type="EMBL" id="CP133614">
    <property type="protein sequence ID" value="WMV18537.1"/>
    <property type="molecule type" value="Genomic_DNA"/>
</dbReference>
<dbReference type="PANTHER" id="PTHR33223">
    <property type="entry name" value="CCHC-TYPE DOMAIN-CONTAINING PROTEIN"/>
    <property type="match status" value="1"/>
</dbReference>
<dbReference type="PANTHER" id="PTHR33223:SF11">
    <property type="entry name" value="ELEMENT PROTEIN, PUTATIVE-RELATED"/>
    <property type="match status" value="1"/>
</dbReference>
<protein>
    <recommendedName>
        <fullName evidence="2">Retrotransposon gag domain-containing protein</fullName>
    </recommendedName>
</protein>
<evidence type="ECO:0000259" key="2">
    <source>
        <dbReference type="Pfam" id="PF03732"/>
    </source>
</evidence>
<keyword evidence="4" id="KW-1185">Reference proteome</keyword>
<name>A0AAF0Q7S0_SOLVR</name>
<reference evidence="3" key="1">
    <citation type="submission" date="2023-08" db="EMBL/GenBank/DDBJ databases">
        <title>A de novo genome assembly of Solanum verrucosum Schlechtendal, a Mexican diploid species geographically isolated from the other diploid A-genome species in potato relatives.</title>
        <authorList>
            <person name="Hosaka K."/>
        </authorList>
    </citation>
    <scope>NUCLEOTIDE SEQUENCE</scope>
    <source>
        <tissue evidence="3">Young leaves</tissue>
    </source>
</reference>
<evidence type="ECO:0000313" key="4">
    <source>
        <dbReference type="Proteomes" id="UP001234989"/>
    </source>
</evidence>
<feature type="compositionally biased region" description="Basic and acidic residues" evidence="1">
    <location>
        <begin position="258"/>
        <end position="272"/>
    </location>
</feature>
<sequence length="283" mass="32319">MGEATKWLTELPRESINSWEELTGVFYETFFPPSEMVKLRDNIQNFKRIDGEPIYETWLREDQVSAVNFGLSKEQMQKNQERDENMAKMISQIDLLTKHVMVSGHKVVHAVVTNMRVSPGDVRFEYKHNDKVKFLPSHVGEGGGFLSELSKVRRESRLERLGSRLGANKGKEVVIDGDELTKTLSSEVLKEVEYAPKDVISAKGLRVRQGHYDAKRSGKFGKAEEKRSKSSQKPLGDSPRIGENDQARQKFQNNLMEAKPKGEKKRNSADRRMGRRSQLTLPN</sequence>
<gene>
    <name evidence="3" type="ORF">MTR67_011922</name>
</gene>
<dbReference type="InterPro" id="IPR005162">
    <property type="entry name" value="Retrotrans_gag_dom"/>
</dbReference>
<dbReference type="Pfam" id="PF03732">
    <property type="entry name" value="Retrotrans_gag"/>
    <property type="match status" value="1"/>
</dbReference>
<dbReference type="Proteomes" id="UP001234989">
    <property type="component" value="Chromosome 3"/>
</dbReference>
<evidence type="ECO:0000256" key="1">
    <source>
        <dbReference type="SAM" id="MobiDB-lite"/>
    </source>
</evidence>
<dbReference type="AlphaFoldDB" id="A0AAF0Q7S0"/>